<evidence type="ECO:0000313" key="3">
    <source>
        <dbReference type="Proteomes" id="UP001226434"/>
    </source>
</evidence>
<comment type="caution">
    <text evidence="2">The sequence shown here is derived from an EMBL/GenBank/DDBJ whole genome shotgun (WGS) entry which is preliminary data.</text>
</comment>
<dbReference type="InterPro" id="IPR041657">
    <property type="entry name" value="HTH_17"/>
</dbReference>
<sequence length="115" mass="13468">MQQLKLEQRLENIEKHVDEIKMLLKELLIGKDETNEASKSNEVMSVKQLAGFIGLDANIIYAKCAKGEIPFIKIGNQYRFKKDEILKWMKDQKEESEFSVDNYVERYLQKNVLKG</sequence>
<evidence type="ECO:0000313" key="2">
    <source>
        <dbReference type="EMBL" id="MDI3322422.1"/>
    </source>
</evidence>
<organism evidence="2 3">
    <name type="scientific">Pinibacter soli</name>
    <dbReference type="NCBI Taxonomy" id="3044211"/>
    <lineage>
        <taxon>Bacteria</taxon>
        <taxon>Pseudomonadati</taxon>
        <taxon>Bacteroidota</taxon>
        <taxon>Chitinophagia</taxon>
        <taxon>Chitinophagales</taxon>
        <taxon>Chitinophagaceae</taxon>
        <taxon>Pinibacter</taxon>
    </lineage>
</organism>
<dbReference type="NCBIfam" id="TIGR01764">
    <property type="entry name" value="excise"/>
    <property type="match status" value="1"/>
</dbReference>
<dbReference type="EMBL" id="JASBRG010000007">
    <property type="protein sequence ID" value="MDI3322422.1"/>
    <property type="molecule type" value="Genomic_DNA"/>
</dbReference>
<name>A0ABT6RIL9_9BACT</name>
<dbReference type="InterPro" id="IPR009061">
    <property type="entry name" value="DNA-bd_dom_put_sf"/>
</dbReference>
<dbReference type="Gene3D" id="1.10.10.10">
    <property type="entry name" value="Winged helix-like DNA-binding domain superfamily/Winged helix DNA-binding domain"/>
    <property type="match status" value="1"/>
</dbReference>
<dbReference type="InterPro" id="IPR010093">
    <property type="entry name" value="SinI_DNA-bd"/>
</dbReference>
<accession>A0ABT6RIL9</accession>
<keyword evidence="3" id="KW-1185">Reference proteome</keyword>
<proteinExistence type="predicted"/>
<dbReference type="SUPFAM" id="SSF46955">
    <property type="entry name" value="Putative DNA-binding domain"/>
    <property type="match status" value="1"/>
</dbReference>
<feature type="domain" description="Helix-turn-helix" evidence="1">
    <location>
        <begin position="43"/>
        <end position="92"/>
    </location>
</feature>
<dbReference type="InterPro" id="IPR036388">
    <property type="entry name" value="WH-like_DNA-bd_sf"/>
</dbReference>
<dbReference type="RefSeq" id="WP_282336541.1">
    <property type="nucleotide sequence ID" value="NZ_JASBRG010000007.1"/>
</dbReference>
<dbReference type="Pfam" id="PF12728">
    <property type="entry name" value="HTH_17"/>
    <property type="match status" value="1"/>
</dbReference>
<gene>
    <name evidence="2" type="ORF">QJ048_21720</name>
</gene>
<evidence type="ECO:0000259" key="1">
    <source>
        <dbReference type="Pfam" id="PF12728"/>
    </source>
</evidence>
<protein>
    <submittedName>
        <fullName evidence="2">Helix-turn-helix domain-containing protein</fullName>
    </submittedName>
</protein>
<dbReference type="Proteomes" id="UP001226434">
    <property type="component" value="Unassembled WGS sequence"/>
</dbReference>
<reference evidence="2 3" key="1">
    <citation type="submission" date="2023-05" db="EMBL/GenBank/DDBJ databases">
        <title>Genome sequence of Pinibacter sp. MAH-24.</title>
        <authorList>
            <person name="Huq M.A."/>
        </authorList>
    </citation>
    <scope>NUCLEOTIDE SEQUENCE [LARGE SCALE GENOMIC DNA]</scope>
    <source>
        <strain evidence="2 3">MAH-24</strain>
    </source>
</reference>